<keyword evidence="6" id="KW-0328">Glycosyltransferase</keyword>
<reference evidence="6 7" key="1">
    <citation type="submission" date="2021-03" db="EMBL/GenBank/DDBJ databases">
        <title>The complete genome sequence of Acetobacter sacchari TBRC 11175.</title>
        <authorList>
            <person name="Charoenyingcharoen P."/>
            <person name="Yukphan P."/>
        </authorList>
    </citation>
    <scope>NUCLEOTIDE SEQUENCE [LARGE SCALE GENOMIC DNA]</scope>
    <source>
        <strain evidence="6 7">TBRC 11175</strain>
    </source>
</reference>
<dbReference type="HAMAP" id="MF_00397">
    <property type="entry name" value="CitG"/>
    <property type="match status" value="1"/>
</dbReference>
<evidence type="ECO:0000256" key="3">
    <source>
        <dbReference type="ARBA" id="ARBA00022741"/>
    </source>
</evidence>
<dbReference type="InterPro" id="IPR002736">
    <property type="entry name" value="CitG"/>
</dbReference>
<protein>
    <recommendedName>
        <fullName evidence="5">Probable 2-(5''-triphosphoribosyl)-3'-dephosphocoenzyme-A synthase</fullName>
        <shortName evidence="5">2-(5''-triphosphoribosyl)-3'-dephospho-CoA synthase</shortName>
        <ecNumber evidence="5">2.4.2.52</ecNumber>
    </recommendedName>
</protein>
<keyword evidence="3 5" id="KW-0547">Nucleotide-binding</keyword>
<dbReference type="PANTHER" id="PTHR30201:SF2">
    <property type="entry name" value="2-(5''-TRIPHOSPHORIBOSYL)-3'-DEPHOSPHOCOENZYME-A SYNTHASE"/>
    <property type="match status" value="1"/>
</dbReference>
<evidence type="ECO:0000313" key="6">
    <source>
        <dbReference type="EMBL" id="MBO1361679.1"/>
    </source>
</evidence>
<evidence type="ECO:0000313" key="7">
    <source>
        <dbReference type="Proteomes" id="UP000664771"/>
    </source>
</evidence>
<accession>A0ABS3M0K0</accession>
<dbReference type="GO" id="GO:0016757">
    <property type="term" value="F:glycosyltransferase activity"/>
    <property type="evidence" value="ECO:0007669"/>
    <property type="project" value="UniProtKB-KW"/>
</dbReference>
<keyword evidence="2 5" id="KW-0808">Transferase</keyword>
<dbReference type="RefSeq" id="WP_207883616.1">
    <property type="nucleotide sequence ID" value="NZ_JAFVMF010000027.1"/>
</dbReference>
<dbReference type="Proteomes" id="UP000664771">
    <property type="component" value="Unassembled WGS sequence"/>
</dbReference>
<comment type="caution">
    <text evidence="6">The sequence shown here is derived from an EMBL/GenBank/DDBJ whole genome shotgun (WGS) entry which is preliminary data.</text>
</comment>
<name>A0ABS3M0K0_9PROT</name>
<dbReference type="NCBIfam" id="TIGR03125">
    <property type="entry name" value="citrate_citG"/>
    <property type="match status" value="1"/>
</dbReference>
<comment type="similarity">
    <text evidence="5">Belongs to the CitG/MdcB family.</text>
</comment>
<keyword evidence="4 5" id="KW-0067">ATP-binding</keyword>
<dbReference type="InterPro" id="IPR017551">
    <property type="entry name" value="TriPribosyl-deP-CoA_syn_CitG"/>
</dbReference>
<comment type="catalytic activity">
    <reaction evidence="1 5">
        <text>3'-dephospho-CoA + ATP = 2'-(5''-triphospho-alpha-D-ribosyl)-3'-dephospho-CoA + adenine</text>
        <dbReference type="Rhea" id="RHEA:15117"/>
        <dbReference type="ChEBI" id="CHEBI:16708"/>
        <dbReference type="ChEBI" id="CHEBI:30616"/>
        <dbReference type="ChEBI" id="CHEBI:57328"/>
        <dbReference type="ChEBI" id="CHEBI:61378"/>
        <dbReference type="EC" id="2.4.2.52"/>
    </reaction>
</comment>
<sequence length="292" mass="31427">MNVLQFTSNLARSCLLSEINLTPKPGLVDRENCGAHTDMDYGLFIDSIEAISPFFGSFFSCGERTRGASASDTLSLLRTCGLTCERAMFSATGGVNTHKGAIFSLALLCGAVGRLANTKLQCHGFDICNEVSTLCSGIVARDLGNARHKINKTAGEIIYLRYGFAGARGEAESGFATVRKHSLPTYNYAILNGACKEDAALGALLSLMAHNEDTNVICRSGLSGLKFVQAKASDILNTFYSGNFLKFRSELRDLDDVFVARRISPGGSADLLSVTLFLAHIEAISPERERLC</sequence>
<evidence type="ECO:0000256" key="1">
    <source>
        <dbReference type="ARBA" id="ARBA00001210"/>
    </source>
</evidence>
<evidence type="ECO:0000256" key="2">
    <source>
        <dbReference type="ARBA" id="ARBA00022679"/>
    </source>
</evidence>
<gene>
    <name evidence="5 6" type="primary">citG</name>
    <name evidence="6" type="ORF">J2D73_18000</name>
</gene>
<organism evidence="6 7">
    <name type="scientific">Acetobacter sacchari</name>
    <dbReference type="NCBI Taxonomy" id="2661687"/>
    <lineage>
        <taxon>Bacteria</taxon>
        <taxon>Pseudomonadati</taxon>
        <taxon>Pseudomonadota</taxon>
        <taxon>Alphaproteobacteria</taxon>
        <taxon>Acetobacterales</taxon>
        <taxon>Acetobacteraceae</taxon>
        <taxon>Acetobacter</taxon>
    </lineage>
</organism>
<dbReference type="Pfam" id="PF01874">
    <property type="entry name" value="CitG"/>
    <property type="match status" value="1"/>
</dbReference>
<proteinExistence type="inferred from homology"/>
<dbReference type="PANTHER" id="PTHR30201">
    <property type="entry name" value="TRIPHOSPHORIBOSYL-DEPHOSPHO-COA SYNTHASE"/>
    <property type="match status" value="1"/>
</dbReference>
<evidence type="ECO:0000256" key="4">
    <source>
        <dbReference type="ARBA" id="ARBA00022840"/>
    </source>
</evidence>
<dbReference type="GO" id="GO:0046917">
    <property type="term" value="F:triphosphoribosyl-dephospho-CoA synthase activity"/>
    <property type="evidence" value="ECO:0007669"/>
    <property type="project" value="UniProtKB-EC"/>
</dbReference>
<dbReference type="EMBL" id="JAFVMF010000027">
    <property type="protein sequence ID" value="MBO1361679.1"/>
    <property type="molecule type" value="Genomic_DNA"/>
</dbReference>
<dbReference type="EC" id="2.4.2.52" evidence="5"/>
<dbReference type="Gene3D" id="1.10.4200.10">
    <property type="entry name" value="Triphosphoribosyl-dephospho-CoA protein"/>
    <property type="match status" value="1"/>
</dbReference>
<keyword evidence="7" id="KW-1185">Reference proteome</keyword>
<evidence type="ECO:0000256" key="5">
    <source>
        <dbReference type="HAMAP-Rule" id="MF_00397"/>
    </source>
</evidence>